<dbReference type="AlphaFoldDB" id="A0AAN7ZRS2"/>
<gene>
    <name evidence="1" type="ORF">LTR97_009639</name>
</gene>
<accession>A0AAN7ZRS2</accession>
<name>A0AAN7ZRS2_9PEZI</name>
<organism evidence="1 2">
    <name type="scientific">Elasticomyces elasticus</name>
    <dbReference type="NCBI Taxonomy" id="574655"/>
    <lineage>
        <taxon>Eukaryota</taxon>
        <taxon>Fungi</taxon>
        <taxon>Dikarya</taxon>
        <taxon>Ascomycota</taxon>
        <taxon>Pezizomycotina</taxon>
        <taxon>Dothideomycetes</taxon>
        <taxon>Dothideomycetidae</taxon>
        <taxon>Mycosphaerellales</taxon>
        <taxon>Teratosphaeriaceae</taxon>
        <taxon>Elasticomyces</taxon>
    </lineage>
</organism>
<proteinExistence type="predicted"/>
<reference evidence="1" key="1">
    <citation type="submission" date="2023-08" db="EMBL/GenBank/DDBJ databases">
        <title>Black Yeasts Isolated from many extreme environments.</title>
        <authorList>
            <person name="Coleine C."/>
            <person name="Stajich J.E."/>
            <person name="Selbmann L."/>
        </authorList>
    </citation>
    <scope>NUCLEOTIDE SEQUENCE</scope>
    <source>
        <strain evidence="1">CCFEE 5810</strain>
    </source>
</reference>
<comment type="caution">
    <text evidence="1">The sequence shown here is derived from an EMBL/GenBank/DDBJ whole genome shotgun (WGS) entry which is preliminary data.</text>
</comment>
<protein>
    <recommendedName>
        <fullName evidence="3">CsbD-like domain-containing protein</fullName>
    </recommendedName>
</protein>
<dbReference type="EMBL" id="JAVRQU010000016">
    <property type="protein sequence ID" value="KAK5694021.1"/>
    <property type="molecule type" value="Genomic_DNA"/>
</dbReference>
<dbReference type="Proteomes" id="UP001310594">
    <property type="component" value="Unassembled WGS sequence"/>
</dbReference>
<evidence type="ECO:0008006" key="3">
    <source>
        <dbReference type="Google" id="ProtNLM"/>
    </source>
</evidence>
<evidence type="ECO:0000313" key="2">
    <source>
        <dbReference type="Proteomes" id="UP001310594"/>
    </source>
</evidence>
<evidence type="ECO:0000313" key="1">
    <source>
        <dbReference type="EMBL" id="KAK5694021.1"/>
    </source>
</evidence>
<sequence length="90" mass="9176">MSSNDQQPGLIGAHVQYAKGAAEEMIGNVTGAQAWTASGEQDKSAGIDAMKAASANRDPQASGFGKVEEMAGKVSGCEGMEKEGAQSKTQ</sequence>